<dbReference type="AlphaFoldDB" id="A0AA35RFL9"/>
<organism evidence="1 2">
    <name type="scientific">Geodia barretti</name>
    <name type="common">Barrett's horny sponge</name>
    <dbReference type="NCBI Taxonomy" id="519541"/>
    <lineage>
        <taxon>Eukaryota</taxon>
        <taxon>Metazoa</taxon>
        <taxon>Porifera</taxon>
        <taxon>Demospongiae</taxon>
        <taxon>Heteroscleromorpha</taxon>
        <taxon>Tetractinellida</taxon>
        <taxon>Astrophorina</taxon>
        <taxon>Geodiidae</taxon>
        <taxon>Geodia</taxon>
    </lineage>
</organism>
<reference evidence="1" key="1">
    <citation type="submission" date="2023-03" db="EMBL/GenBank/DDBJ databases">
        <authorList>
            <person name="Steffen K."/>
            <person name="Cardenas P."/>
        </authorList>
    </citation>
    <scope>NUCLEOTIDE SEQUENCE</scope>
</reference>
<dbReference type="Proteomes" id="UP001174909">
    <property type="component" value="Unassembled WGS sequence"/>
</dbReference>
<keyword evidence="2" id="KW-1185">Reference proteome</keyword>
<protein>
    <submittedName>
        <fullName evidence="1">Uncharacterized protein</fullName>
    </submittedName>
</protein>
<evidence type="ECO:0000313" key="2">
    <source>
        <dbReference type="Proteomes" id="UP001174909"/>
    </source>
</evidence>
<gene>
    <name evidence="1" type="ORF">GBAR_LOCUS6808</name>
</gene>
<comment type="caution">
    <text evidence="1">The sequence shown here is derived from an EMBL/GenBank/DDBJ whole genome shotgun (WGS) entry which is preliminary data.</text>
</comment>
<sequence length="412" mass="46353">MRALLAGISGVNKDIVVANLLARLRAHGEVSTPAGSDTVAADPSELLTDSIEDALAAQGNELAGVLAAFRPTYQLAAWRRAGQAIAERIEAADPRHSLIAAHLTYYTSGRQFSLIDLPTIRRWRPDCIITLVDDMLDIHSALARRDADRHTNFRLRLREILGWRSAEIAMADLLARNLYPERAVPHYVVSIKHPAEMLYRLIFARRQYPLAYSSFPITAIRYDPDLRAAVDDIRAELHRRFIVFDPLTLDEGTPQVFDKARAACADGTTEIVIDAEEARWPLDTSGALTEGRADPYPMTLDPREALEVWDDMENQVRHRDLTMVEQAQCVAAYRITMGGRLSTGMYSELMYASHTAEPARPVLMYADPSDGGLEHPFLRNFNHRTFHDPEEWFDAIRQVTPSAEPDPQRPLF</sequence>
<accession>A0AA35RFL9</accession>
<dbReference type="Gene3D" id="3.40.50.300">
    <property type="entry name" value="P-loop containing nucleotide triphosphate hydrolases"/>
    <property type="match status" value="1"/>
</dbReference>
<dbReference type="EMBL" id="CASHTH010001027">
    <property type="protein sequence ID" value="CAI8010324.1"/>
    <property type="molecule type" value="Genomic_DNA"/>
</dbReference>
<evidence type="ECO:0000313" key="1">
    <source>
        <dbReference type="EMBL" id="CAI8010324.1"/>
    </source>
</evidence>
<dbReference type="InterPro" id="IPR027417">
    <property type="entry name" value="P-loop_NTPase"/>
</dbReference>
<proteinExistence type="predicted"/>
<name>A0AA35RFL9_GEOBA</name>